<keyword evidence="6" id="KW-1185">Reference proteome</keyword>
<feature type="region of interest" description="Disordered" evidence="3">
    <location>
        <begin position="1"/>
        <end position="28"/>
    </location>
</feature>
<dbReference type="OrthoDB" id="447290at2759"/>
<dbReference type="EMBL" id="CP031037">
    <property type="protein sequence ID" value="QDZ20354.1"/>
    <property type="molecule type" value="Genomic_DNA"/>
</dbReference>
<dbReference type="InterPro" id="IPR020103">
    <property type="entry name" value="PsdUridine_synth_cat_dom_sf"/>
</dbReference>
<dbReference type="PIRSF" id="PIRSF037016">
    <property type="entry name" value="Pseudouridin_synth_euk_prd"/>
    <property type="match status" value="1"/>
</dbReference>
<keyword evidence="2" id="KW-0413">Isomerase</keyword>
<dbReference type="GO" id="GO:0003723">
    <property type="term" value="F:RNA binding"/>
    <property type="evidence" value="ECO:0007669"/>
    <property type="project" value="InterPro"/>
</dbReference>
<evidence type="ECO:0000256" key="1">
    <source>
        <dbReference type="ARBA" id="ARBA00007953"/>
    </source>
</evidence>
<dbReference type="GO" id="GO:0009982">
    <property type="term" value="F:pseudouridine synthase activity"/>
    <property type="evidence" value="ECO:0007669"/>
    <property type="project" value="InterPro"/>
</dbReference>
<dbReference type="InterPro" id="IPR011760">
    <property type="entry name" value="PsdUridine_synth_TruD_insert"/>
</dbReference>
<evidence type="ECO:0000256" key="2">
    <source>
        <dbReference type="ARBA" id="ARBA00023235"/>
    </source>
</evidence>
<protein>
    <submittedName>
        <fullName evidence="5">tRNA pseudouridine synthase D</fullName>
    </submittedName>
</protein>
<feature type="region of interest" description="Disordered" evidence="3">
    <location>
        <begin position="165"/>
        <end position="185"/>
    </location>
</feature>
<feature type="compositionally biased region" description="Basic and acidic residues" evidence="3">
    <location>
        <begin position="1"/>
        <end position="11"/>
    </location>
</feature>
<dbReference type="SUPFAM" id="SSF55120">
    <property type="entry name" value="Pseudouridine synthase"/>
    <property type="match status" value="1"/>
</dbReference>
<evidence type="ECO:0000259" key="4">
    <source>
        <dbReference type="PROSITE" id="PS50984"/>
    </source>
</evidence>
<dbReference type="PANTHER" id="PTHR13326:SF21">
    <property type="entry name" value="PSEUDOURIDYLATE SYNTHASE PUS7L"/>
    <property type="match status" value="1"/>
</dbReference>
<dbReference type="PANTHER" id="PTHR13326">
    <property type="entry name" value="TRNA PSEUDOURIDINE SYNTHASE D"/>
    <property type="match status" value="1"/>
</dbReference>
<evidence type="ECO:0000313" key="5">
    <source>
        <dbReference type="EMBL" id="QDZ20354.1"/>
    </source>
</evidence>
<dbReference type="AlphaFoldDB" id="A0A5B8MJU2"/>
<dbReference type="InterPro" id="IPR001656">
    <property type="entry name" value="PsdUridine_synth_TruD"/>
</dbReference>
<dbReference type="GO" id="GO:0005634">
    <property type="term" value="C:nucleus"/>
    <property type="evidence" value="ECO:0007669"/>
    <property type="project" value="TreeGrafter"/>
</dbReference>
<dbReference type="InterPro" id="IPR042214">
    <property type="entry name" value="TruD_catalytic"/>
</dbReference>
<organism evidence="5 6">
    <name type="scientific">Chloropicon primus</name>
    <dbReference type="NCBI Taxonomy" id="1764295"/>
    <lineage>
        <taxon>Eukaryota</taxon>
        <taxon>Viridiplantae</taxon>
        <taxon>Chlorophyta</taxon>
        <taxon>Chloropicophyceae</taxon>
        <taxon>Chloropicales</taxon>
        <taxon>Chloropicaceae</taxon>
        <taxon>Chloropicon</taxon>
    </lineage>
</organism>
<evidence type="ECO:0000313" key="6">
    <source>
        <dbReference type="Proteomes" id="UP000316726"/>
    </source>
</evidence>
<gene>
    <name evidence="5" type="ORF">A3770_04p28720</name>
</gene>
<dbReference type="STRING" id="1764295.A0A5B8MJU2"/>
<accession>A0A5B8MJU2</accession>
<sequence length="652" mass="73072">MVTTREREEQVGIRLFRSEGPGDGGEVGGIFKHRYTDFVVREVDLKGTVAELNKLVASERPQKQQQDEQEGDKVEVKKSWEEDVDAWKELDGLVGMVEGKRVKEYVQSCAKKEEGGATLVLEPQAEKDKRASVHRFFKSKQHLSPQMSTDTLVEGDKKSVRVFSLSGSNKDHRKRKRGGGVDKRSLRELGQGKVPKFCRFLLYKENTDTQYAIHMLAKHLRINPKRLSYAGTKDKRGVTVQWCMGFKISARDLEYYNRRKGRGDHNVYVGNIEELDDGKSLGLGDLKGNHFVVILRGVEEKAKAIAEASVESLREKGFINYYGLQRFGTGGAPTHAVGIELMKGNWKQACKLILLGRDSELQRIKDARQDVIDVIQQEMNTESEPVRRKLQDALRTLPKNAFAEKCIVSGLLSRDRRNLVAALSTIPRTLKLMYIHAYQSYLWNSAASKRLEDFSGDHAVEGDLVFEDLRQHAQGMTYAKAESGEAVGGNNQSKDSNGADAEAALPAARHVTKEEEDNKVIGIDKVILPLPGSQTKYPTNAISKVYEDLLAEDGINLKKRAHKVYEFSSESIAGAYRSLINVPTDVSVDFLKYDDPDEQLVQTDLQKIKKVEIPRKQEGARNALKLEFTLGSSCYASMVVREICKGSVEGMS</sequence>
<dbReference type="Proteomes" id="UP000316726">
    <property type="component" value="Chromosome 4"/>
</dbReference>
<feature type="region of interest" description="Disordered" evidence="3">
    <location>
        <begin position="480"/>
        <end position="503"/>
    </location>
</feature>
<dbReference type="Gene3D" id="3.30.2350.20">
    <property type="entry name" value="TruD, catalytic domain"/>
    <property type="match status" value="2"/>
</dbReference>
<dbReference type="PROSITE" id="PS50984">
    <property type="entry name" value="TRUD"/>
    <property type="match status" value="1"/>
</dbReference>
<name>A0A5B8MJU2_9CHLO</name>
<comment type="similarity">
    <text evidence="1">Belongs to the pseudouridine synthase TruD family.</text>
</comment>
<dbReference type="NCBIfam" id="TIGR00094">
    <property type="entry name" value="tRNA_TruD_broad"/>
    <property type="match status" value="1"/>
</dbReference>
<feature type="domain" description="TRUD" evidence="4">
    <location>
        <begin position="317"/>
        <end position="582"/>
    </location>
</feature>
<evidence type="ECO:0000256" key="3">
    <source>
        <dbReference type="SAM" id="MobiDB-lite"/>
    </source>
</evidence>
<reference evidence="5 6" key="1">
    <citation type="submission" date="2018-07" db="EMBL/GenBank/DDBJ databases">
        <title>The complete nuclear genome of the prasinophyte Chloropicon primus (CCMP1205).</title>
        <authorList>
            <person name="Pombert J.-F."/>
            <person name="Otis C."/>
            <person name="Turmel M."/>
            <person name="Lemieux C."/>
        </authorList>
    </citation>
    <scope>NUCLEOTIDE SEQUENCE [LARGE SCALE GENOMIC DNA]</scope>
    <source>
        <strain evidence="5 6">CCMP1205</strain>
    </source>
</reference>
<dbReference type="CDD" id="cd02576">
    <property type="entry name" value="PseudoU_synth_ScPUS7"/>
    <property type="match status" value="1"/>
</dbReference>
<proteinExistence type="inferred from homology"/>
<dbReference type="Pfam" id="PF01142">
    <property type="entry name" value="TruD"/>
    <property type="match status" value="1"/>
</dbReference>
<dbReference type="GO" id="GO:0001522">
    <property type="term" value="P:pseudouridine synthesis"/>
    <property type="evidence" value="ECO:0007669"/>
    <property type="project" value="InterPro"/>
</dbReference>